<comment type="caution">
    <text evidence="1">The sequence shown here is derived from an EMBL/GenBank/DDBJ whole genome shotgun (WGS) entry which is preliminary data.</text>
</comment>
<evidence type="ECO:0000313" key="1">
    <source>
        <dbReference type="EMBL" id="OIQ63920.1"/>
    </source>
</evidence>
<sequence length="32" mass="3366">MGVSTDGGMGSTQIGYLHDSNTTTGLGLRYQF</sequence>
<protein>
    <submittedName>
        <fullName evidence="1">Uncharacterized protein</fullName>
    </submittedName>
</protein>
<name>A0A1J5P048_9ZZZZ</name>
<reference evidence="1" key="1">
    <citation type="submission" date="2016-10" db="EMBL/GenBank/DDBJ databases">
        <title>Sequence of Gallionella enrichment culture.</title>
        <authorList>
            <person name="Poehlein A."/>
            <person name="Muehling M."/>
            <person name="Daniel R."/>
        </authorList>
    </citation>
    <scope>NUCLEOTIDE SEQUENCE</scope>
</reference>
<dbReference type="AlphaFoldDB" id="A0A1J5P048"/>
<accession>A0A1J5P048</accession>
<proteinExistence type="predicted"/>
<gene>
    <name evidence="1" type="ORF">GALL_545340</name>
</gene>
<dbReference type="EMBL" id="MLJW01008570">
    <property type="protein sequence ID" value="OIQ63920.1"/>
    <property type="molecule type" value="Genomic_DNA"/>
</dbReference>
<organism evidence="1">
    <name type="scientific">mine drainage metagenome</name>
    <dbReference type="NCBI Taxonomy" id="410659"/>
    <lineage>
        <taxon>unclassified sequences</taxon>
        <taxon>metagenomes</taxon>
        <taxon>ecological metagenomes</taxon>
    </lineage>
</organism>